<dbReference type="GO" id="GO:0005524">
    <property type="term" value="F:ATP binding"/>
    <property type="evidence" value="ECO:0007669"/>
    <property type="project" value="UniProtKB-UniRule"/>
</dbReference>
<dbReference type="InterPro" id="IPR002314">
    <property type="entry name" value="aa-tRNA-synt_IIb"/>
</dbReference>
<reference evidence="14 15" key="1">
    <citation type="journal article" date="2019" name="ISME J.">
        <title>Genome analyses of uncultured TG2/ZB3 bacteria in 'Margulisbacteria' specifically attached to ectosymbiotic spirochetes of protists in the termite gut.</title>
        <authorList>
            <person name="Utami Y.D."/>
            <person name="Kuwahara H."/>
            <person name="Igai K."/>
            <person name="Murakami T."/>
            <person name="Sugaya K."/>
            <person name="Morikawa T."/>
            <person name="Nagura Y."/>
            <person name="Yuki M."/>
            <person name="Deevong P."/>
            <person name="Inoue T."/>
            <person name="Kihara K."/>
            <person name="Lo N."/>
            <person name="Yamada A."/>
            <person name="Ohkuma M."/>
            <person name="Hongoh Y."/>
        </authorList>
    </citation>
    <scope>NUCLEOTIDE SEQUENCE [LARGE SCALE GENOMIC DNA]</scope>
    <source>
        <strain evidence="14">NkOx7-02</strain>
    </source>
</reference>
<dbReference type="InterPro" id="IPR050062">
    <property type="entry name" value="Pro-tRNA_synthetase"/>
</dbReference>
<dbReference type="CDD" id="cd00861">
    <property type="entry name" value="ProRS_anticodon_short"/>
    <property type="match status" value="1"/>
</dbReference>
<evidence type="ECO:0000256" key="11">
    <source>
        <dbReference type="ARBA" id="ARBA00060755"/>
    </source>
</evidence>
<comment type="function">
    <text evidence="10 12">Catalyzes the attachment of proline to tRNA(Pro) in a two-step reaction: proline is first activated by ATP to form Pro-AMP and then transferred to the acceptor end of tRNA(Pro). As ProRS can inadvertently accommodate and process non-cognate amino acids such as alanine and cysteine, to avoid such errors it has two additional distinct editing activities against alanine. One activity is designated as 'pretransfer' editing and involves the tRNA(Pro)-independent hydrolysis of activated Ala-AMP. The other activity is designated 'posttransfer' editing and involves deacylation of mischarged Ala-tRNA(Pro). The misacylated Cys-tRNA(Pro) is not edited by ProRS.</text>
</comment>
<dbReference type="GO" id="GO:0002161">
    <property type="term" value="F:aminoacyl-tRNA deacylase activity"/>
    <property type="evidence" value="ECO:0007669"/>
    <property type="project" value="InterPro"/>
</dbReference>
<dbReference type="PANTHER" id="PTHR42753">
    <property type="entry name" value="MITOCHONDRIAL RIBOSOME PROTEIN L39/PROLYL-TRNA LIGASE FAMILY MEMBER"/>
    <property type="match status" value="1"/>
</dbReference>
<comment type="domain">
    <text evidence="12">Consists of three domains: the N-terminal catalytic domain, the editing domain and the C-terminal anticodon-binding domain.</text>
</comment>
<dbReference type="HAMAP" id="MF_01569">
    <property type="entry name" value="Pro_tRNA_synth_type1"/>
    <property type="match status" value="1"/>
</dbReference>
<name>A0A388TEE2_9BACT</name>
<dbReference type="InterPro" id="IPR045864">
    <property type="entry name" value="aa-tRNA-synth_II/BPL/LPL"/>
</dbReference>
<evidence type="ECO:0000256" key="7">
    <source>
        <dbReference type="ARBA" id="ARBA00022917"/>
    </source>
</evidence>
<dbReference type="Gene3D" id="3.30.930.10">
    <property type="entry name" value="Bira Bifunctional Protein, Domain 2"/>
    <property type="match status" value="2"/>
</dbReference>
<comment type="subcellular location">
    <subcellularLocation>
        <location evidence="1 12">Cytoplasm</location>
    </subcellularLocation>
</comment>
<evidence type="ECO:0000256" key="1">
    <source>
        <dbReference type="ARBA" id="ARBA00004496"/>
    </source>
</evidence>
<evidence type="ECO:0000256" key="12">
    <source>
        <dbReference type="HAMAP-Rule" id="MF_01569"/>
    </source>
</evidence>
<accession>A0A388TEE2</accession>
<evidence type="ECO:0000256" key="2">
    <source>
        <dbReference type="ARBA" id="ARBA00011738"/>
    </source>
</evidence>
<dbReference type="CDD" id="cd00779">
    <property type="entry name" value="ProRS_core_prok"/>
    <property type="match status" value="1"/>
</dbReference>
<organism evidence="14 15">
    <name type="scientific">Candidatus Termititenax persephonae</name>
    <dbReference type="NCBI Taxonomy" id="2218525"/>
    <lineage>
        <taxon>Bacteria</taxon>
        <taxon>Bacillati</taxon>
        <taxon>Candidatus Margulisiibacteriota</taxon>
        <taxon>Candidatus Termititenacia</taxon>
        <taxon>Candidatus Termititenacales</taxon>
        <taxon>Candidatus Termititenacaceae</taxon>
        <taxon>Candidatus Termititenax</taxon>
    </lineage>
</organism>
<dbReference type="InterPro" id="IPR004154">
    <property type="entry name" value="Anticodon-bd"/>
</dbReference>
<dbReference type="GO" id="GO:0006433">
    <property type="term" value="P:prolyl-tRNA aminoacylation"/>
    <property type="evidence" value="ECO:0007669"/>
    <property type="project" value="UniProtKB-UniRule"/>
</dbReference>
<evidence type="ECO:0000256" key="8">
    <source>
        <dbReference type="ARBA" id="ARBA00023146"/>
    </source>
</evidence>
<evidence type="ECO:0000256" key="6">
    <source>
        <dbReference type="ARBA" id="ARBA00022840"/>
    </source>
</evidence>
<evidence type="ECO:0000313" key="15">
    <source>
        <dbReference type="Proteomes" id="UP000275925"/>
    </source>
</evidence>
<dbReference type="SUPFAM" id="SSF55681">
    <property type="entry name" value="Class II aaRS and biotin synthetases"/>
    <property type="match status" value="1"/>
</dbReference>
<comment type="similarity">
    <text evidence="11 12">Belongs to the class-II aminoacyl-tRNA synthetase family. ProS type 1 subfamily.</text>
</comment>
<evidence type="ECO:0000313" key="14">
    <source>
        <dbReference type="EMBL" id="GBR75369.1"/>
    </source>
</evidence>
<keyword evidence="3 12" id="KW-0963">Cytoplasm</keyword>
<protein>
    <recommendedName>
        <fullName evidence="12">Proline--tRNA ligase</fullName>
        <ecNumber evidence="12">6.1.1.15</ecNumber>
    </recommendedName>
    <alternativeName>
        <fullName evidence="12">Prolyl-tRNA synthetase</fullName>
        <shortName evidence="12">ProRS</shortName>
    </alternativeName>
</protein>
<sequence length="568" mass="62630">MLLPTLREDPADAEIISHKLLVRAGLIQKAAAGIYSYLPLGYRVIRKVENIIRAEMNRAGAQEVLLPVVVPAELWQQSGRWEKYGKELLRFKDRKDADYCLGPTHEEVITSLARSFIHSYRQLPLNLYQIQTKFRDEIRPRFGLMRGREFIMKDAYSFHASPESLDAEYQNMRETYCRIFTACGLQYKIVQADSGNIGGSVSQEFMVLAENGEDGLLSCAKCDYSANLEAAVSHVDIPRGGQASPAVTEAVREISTPQRKSIEEVSAFLQVAPEKLIKTLVYYYKKNAREDYVVVLLRGGDQLNEIKLKNYLGADVVLPAEDSAVEKITGVEPGFCGPVGLTKARIVADELVKAGGAGVTGANKKDTHLLNVVPGRDFALTETADLRLARPGEKCPHCGAPLEAVRGIEVGHIFKLGTRYSEAMQAEYLDQSGVSRPFLMGCYGIGVGRTVAAAVEQHFDDSGIVWPQALAPYHCVVMPAAARDQGQLAVAEKIYQELLAAGVEVLLDDRDERIGVKLKDMELMGIASRVVVGKALSEGKVEFRLRQAKDNEMFPLAEAGKKVLERLA</sequence>
<dbReference type="InterPro" id="IPR006195">
    <property type="entry name" value="aa-tRNA-synth_II"/>
</dbReference>
<comment type="subunit">
    <text evidence="2 12">Homodimer.</text>
</comment>
<dbReference type="FunFam" id="3.30.930.10:FF:000066">
    <property type="entry name" value="Proline--tRNA ligase"/>
    <property type="match status" value="1"/>
</dbReference>
<dbReference type="PRINTS" id="PR01046">
    <property type="entry name" value="TRNASYNTHPRO"/>
</dbReference>
<dbReference type="Pfam" id="PF04073">
    <property type="entry name" value="tRNA_edit"/>
    <property type="match status" value="1"/>
</dbReference>
<dbReference type="InterPro" id="IPR023717">
    <property type="entry name" value="Pro-tRNA-Synthase_IIa_type1"/>
</dbReference>
<keyword evidence="15" id="KW-1185">Reference proteome</keyword>
<dbReference type="GO" id="GO:0004827">
    <property type="term" value="F:proline-tRNA ligase activity"/>
    <property type="evidence" value="ECO:0007669"/>
    <property type="project" value="UniProtKB-UniRule"/>
</dbReference>
<dbReference type="SUPFAM" id="SSF55826">
    <property type="entry name" value="YbaK/ProRS associated domain"/>
    <property type="match status" value="1"/>
</dbReference>
<dbReference type="FunFam" id="3.30.930.10:FF:000065">
    <property type="entry name" value="Proline--tRNA ligase"/>
    <property type="match status" value="1"/>
</dbReference>
<feature type="domain" description="Aminoacyl-transfer RNA synthetases class-II family profile" evidence="13">
    <location>
        <begin position="28"/>
        <end position="467"/>
    </location>
</feature>
<dbReference type="GO" id="GO:0005829">
    <property type="term" value="C:cytosol"/>
    <property type="evidence" value="ECO:0007669"/>
    <property type="project" value="TreeGrafter"/>
</dbReference>
<keyword evidence="6 12" id="KW-0067">ATP-binding</keyword>
<dbReference type="NCBIfam" id="NF006625">
    <property type="entry name" value="PRK09194.1"/>
    <property type="match status" value="1"/>
</dbReference>
<dbReference type="Pfam" id="PF03129">
    <property type="entry name" value="HGTP_anticodon"/>
    <property type="match status" value="1"/>
</dbReference>
<dbReference type="InterPro" id="IPR044140">
    <property type="entry name" value="ProRS_anticodon_short"/>
</dbReference>
<dbReference type="EC" id="6.1.1.15" evidence="12"/>
<dbReference type="CDD" id="cd04334">
    <property type="entry name" value="ProRS-INS"/>
    <property type="match status" value="1"/>
</dbReference>
<evidence type="ECO:0000256" key="3">
    <source>
        <dbReference type="ARBA" id="ARBA00022490"/>
    </source>
</evidence>
<keyword evidence="5 12" id="KW-0547">Nucleotide-binding</keyword>
<dbReference type="InterPro" id="IPR033730">
    <property type="entry name" value="ProRS_core_prok"/>
</dbReference>
<proteinExistence type="inferred from homology"/>
<evidence type="ECO:0000256" key="9">
    <source>
        <dbReference type="ARBA" id="ARBA00047671"/>
    </source>
</evidence>
<keyword evidence="8 12" id="KW-0030">Aminoacyl-tRNA synthetase</keyword>
<dbReference type="NCBIfam" id="TIGR00409">
    <property type="entry name" value="proS_fam_II"/>
    <property type="match status" value="1"/>
</dbReference>
<comment type="caution">
    <text evidence="14">The sequence shown here is derived from an EMBL/GenBank/DDBJ whole genome shotgun (WGS) entry which is preliminary data.</text>
</comment>
<keyword evidence="4 12" id="KW-0436">Ligase</keyword>
<dbReference type="AlphaFoldDB" id="A0A388TEE2"/>
<evidence type="ECO:0000256" key="5">
    <source>
        <dbReference type="ARBA" id="ARBA00022741"/>
    </source>
</evidence>
<dbReference type="PANTHER" id="PTHR42753:SF2">
    <property type="entry name" value="PROLINE--TRNA LIGASE"/>
    <property type="match status" value="1"/>
</dbReference>
<evidence type="ECO:0000256" key="10">
    <source>
        <dbReference type="ARBA" id="ARBA00053664"/>
    </source>
</evidence>
<gene>
    <name evidence="12 14" type="primary">proS</name>
    <name evidence="14" type="ORF">NO2_0050</name>
</gene>
<evidence type="ECO:0000259" key="13">
    <source>
        <dbReference type="PROSITE" id="PS50862"/>
    </source>
</evidence>
<dbReference type="InterPro" id="IPR004500">
    <property type="entry name" value="Pro-tRNA-synth_IIa_bac-type"/>
</dbReference>
<dbReference type="Proteomes" id="UP000275925">
    <property type="component" value="Unassembled WGS sequence"/>
</dbReference>
<dbReference type="InterPro" id="IPR036754">
    <property type="entry name" value="YbaK/aa-tRNA-synt-asso_dom_sf"/>
</dbReference>
<dbReference type="Pfam" id="PF00587">
    <property type="entry name" value="tRNA-synt_2b"/>
    <property type="match status" value="1"/>
</dbReference>
<dbReference type="Gene3D" id="3.40.50.800">
    <property type="entry name" value="Anticodon-binding domain"/>
    <property type="match status" value="1"/>
</dbReference>
<comment type="catalytic activity">
    <reaction evidence="9 12">
        <text>tRNA(Pro) + L-proline + ATP = L-prolyl-tRNA(Pro) + AMP + diphosphate</text>
        <dbReference type="Rhea" id="RHEA:14305"/>
        <dbReference type="Rhea" id="RHEA-COMP:9700"/>
        <dbReference type="Rhea" id="RHEA-COMP:9702"/>
        <dbReference type="ChEBI" id="CHEBI:30616"/>
        <dbReference type="ChEBI" id="CHEBI:33019"/>
        <dbReference type="ChEBI" id="CHEBI:60039"/>
        <dbReference type="ChEBI" id="CHEBI:78442"/>
        <dbReference type="ChEBI" id="CHEBI:78532"/>
        <dbReference type="ChEBI" id="CHEBI:456215"/>
        <dbReference type="EC" id="6.1.1.15"/>
    </reaction>
</comment>
<dbReference type="PROSITE" id="PS50862">
    <property type="entry name" value="AA_TRNA_LIGASE_II"/>
    <property type="match status" value="1"/>
</dbReference>
<keyword evidence="7 12" id="KW-0648">Protein biosynthesis</keyword>
<dbReference type="EMBL" id="BGZO01000001">
    <property type="protein sequence ID" value="GBR75369.1"/>
    <property type="molecule type" value="Genomic_DNA"/>
</dbReference>
<dbReference type="InterPro" id="IPR036621">
    <property type="entry name" value="Anticodon-bd_dom_sf"/>
</dbReference>
<dbReference type="SUPFAM" id="SSF52954">
    <property type="entry name" value="Class II aaRS ABD-related"/>
    <property type="match status" value="1"/>
</dbReference>
<evidence type="ECO:0000256" key="4">
    <source>
        <dbReference type="ARBA" id="ARBA00022598"/>
    </source>
</evidence>
<dbReference type="InterPro" id="IPR002316">
    <property type="entry name" value="Pro-tRNA-ligase_IIa"/>
</dbReference>
<dbReference type="InterPro" id="IPR007214">
    <property type="entry name" value="YbaK/aa-tRNA-synth-assoc-dom"/>
</dbReference>